<dbReference type="EMBL" id="MT143967">
    <property type="protein sequence ID" value="QJH93330.1"/>
    <property type="molecule type" value="Genomic_DNA"/>
</dbReference>
<evidence type="ECO:0000313" key="1">
    <source>
        <dbReference type="EMBL" id="QJH92889.1"/>
    </source>
</evidence>
<proteinExistence type="predicted"/>
<gene>
    <name evidence="1" type="ORF">MM171A02284_0012</name>
    <name evidence="2" type="ORF">MM171B04551_0006</name>
</gene>
<evidence type="ECO:0000313" key="2">
    <source>
        <dbReference type="EMBL" id="QJH93330.1"/>
    </source>
</evidence>
<reference evidence="1" key="1">
    <citation type="submission" date="2020-03" db="EMBL/GenBank/DDBJ databases">
        <title>The deep terrestrial virosphere.</title>
        <authorList>
            <person name="Holmfeldt K."/>
            <person name="Nilsson E."/>
            <person name="Simone D."/>
            <person name="Lopez-Fernandez M."/>
            <person name="Wu X."/>
            <person name="de Brujin I."/>
            <person name="Lundin D."/>
            <person name="Andersson A."/>
            <person name="Bertilsson S."/>
            <person name="Dopson M."/>
        </authorList>
    </citation>
    <scope>NUCLEOTIDE SEQUENCE</scope>
    <source>
        <strain evidence="1">MM171A02284</strain>
        <strain evidence="2">MM171B04551</strain>
    </source>
</reference>
<accession>A0A6M3X5F1</accession>
<organism evidence="1">
    <name type="scientific">viral metagenome</name>
    <dbReference type="NCBI Taxonomy" id="1070528"/>
    <lineage>
        <taxon>unclassified sequences</taxon>
        <taxon>metagenomes</taxon>
        <taxon>organismal metagenomes</taxon>
    </lineage>
</organism>
<protein>
    <submittedName>
        <fullName evidence="1">Uncharacterized protein</fullName>
    </submittedName>
</protein>
<dbReference type="AlphaFoldDB" id="A0A6M3X5F1"/>
<name>A0A6M3X5F1_9ZZZZ</name>
<dbReference type="EMBL" id="MT143928">
    <property type="protein sequence ID" value="QJH92889.1"/>
    <property type="molecule type" value="Genomic_DNA"/>
</dbReference>
<sequence>MRKIAEELSETMQCVCDLDRWEPEKGTGHSWVCPIHKTTVKCFLAL</sequence>